<reference evidence="3 4" key="1">
    <citation type="submission" date="2023-06" db="EMBL/GenBank/DDBJ databases">
        <authorList>
            <person name="Oyuntsetseg B."/>
            <person name="Kim S.B."/>
        </authorList>
    </citation>
    <scope>NUCLEOTIDE SEQUENCE [LARGE SCALE GENOMIC DNA]</scope>
    <source>
        <strain evidence="3 4">2-2</strain>
    </source>
</reference>
<protein>
    <recommendedName>
        <fullName evidence="5">Phytase-like domain-containing protein</fullName>
    </recommendedName>
</protein>
<accession>A0ABY8XEZ8</accession>
<name>A0ABY8XEZ8_9PSEU</name>
<keyword evidence="2" id="KW-0732">Signal</keyword>
<sequence length="338" mass="35414">MHLSRRFAMAGTLFVAGLLTVPPGSAQASTAAAWPGDPAVAVADAAGAFGDNLSGLSFQGADVLWAVKNGPGTLYRLVRRDGLWRPADGWSSGKRLHYADGGGDPDAEAVVATPDGVVAATERDNDGDGSLLKVLRFDGSATGSSLDAVAEWDLTDDLPAVDDNGGFEAISWIPDTFLTAGGFLDEHTKKPYDPAAYPDHGTGLYFVGLEDEGKVYAYALNRSGGGFTRVAAFSAGFPNVMELEFEPETGSLWSVCDNTCDGRSARLKLVDGRFKVAATYARPAKMPNYNNEGFAIAPQSSCASGRKEVVWADDGNDGDHALRRGTLPCQPPSASATA</sequence>
<evidence type="ECO:0000256" key="1">
    <source>
        <dbReference type="SAM" id="MobiDB-lite"/>
    </source>
</evidence>
<keyword evidence="4" id="KW-1185">Reference proteome</keyword>
<evidence type="ECO:0000313" key="4">
    <source>
        <dbReference type="Proteomes" id="UP001227101"/>
    </source>
</evidence>
<feature type="signal peptide" evidence="2">
    <location>
        <begin position="1"/>
        <end position="28"/>
    </location>
</feature>
<dbReference type="PROSITE" id="PS51318">
    <property type="entry name" value="TAT"/>
    <property type="match status" value="1"/>
</dbReference>
<dbReference type="RefSeq" id="WP_285450769.1">
    <property type="nucleotide sequence ID" value="NZ_CP127173.1"/>
</dbReference>
<proteinExistence type="predicted"/>
<feature type="region of interest" description="Disordered" evidence="1">
    <location>
        <begin position="313"/>
        <end position="338"/>
    </location>
</feature>
<evidence type="ECO:0000256" key="2">
    <source>
        <dbReference type="SAM" id="SignalP"/>
    </source>
</evidence>
<dbReference type="Proteomes" id="UP001227101">
    <property type="component" value="Chromosome"/>
</dbReference>
<dbReference type="SUPFAM" id="SSF50952">
    <property type="entry name" value="Soluble quinoprotein glucose dehydrogenase"/>
    <property type="match status" value="1"/>
</dbReference>
<evidence type="ECO:0000313" key="3">
    <source>
        <dbReference type="EMBL" id="WIV54191.1"/>
    </source>
</evidence>
<organism evidence="3 4">
    <name type="scientific">Amycolatopsis nalaikhensis</name>
    <dbReference type="NCBI Taxonomy" id="715472"/>
    <lineage>
        <taxon>Bacteria</taxon>
        <taxon>Bacillati</taxon>
        <taxon>Actinomycetota</taxon>
        <taxon>Actinomycetes</taxon>
        <taxon>Pseudonocardiales</taxon>
        <taxon>Pseudonocardiaceae</taxon>
        <taxon>Amycolatopsis</taxon>
    </lineage>
</organism>
<feature type="chain" id="PRO_5045072620" description="Phytase-like domain-containing protein" evidence="2">
    <location>
        <begin position="29"/>
        <end position="338"/>
    </location>
</feature>
<gene>
    <name evidence="3" type="ORF">QP939_35750</name>
</gene>
<dbReference type="InterPro" id="IPR006311">
    <property type="entry name" value="TAT_signal"/>
</dbReference>
<dbReference type="InterPro" id="IPR011041">
    <property type="entry name" value="Quinoprot_gluc/sorb_DH_b-prop"/>
</dbReference>
<evidence type="ECO:0008006" key="5">
    <source>
        <dbReference type="Google" id="ProtNLM"/>
    </source>
</evidence>
<dbReference type="EMBL" id="CP127173">
    <property type="protein sequence ID" value="WIV54191.1"/>
    <property type="molecule type" value="Genomic_DNA"/>
</dbReference>